<gene>
    <name evidence="1" type="ORF">BU23DRAFT_565358</name>
</gene>
<evidence type="ECO:0000313" key="1">
    <source>
        <dbReference type="EMBL" id="KAF1977233.1"/>
    </source>
</evidence>
<accession>A0A6A5VHZ9</accession>
<dbReference type="Proteomes" id="UP000800036">
    <property type="component" value="Unassembled WGS sequence"/>
</dbReference>
<organism evidence="1 2">
    <name type="scientific">Bimuria novae-zelandiae CBS 107.79</name>
    <dbReference type="NCBI Taxonomy" id="1447943"/>
    <lineage>
        <taxon>Eukaryota</taxon>
        <taxon>Fungi</taxon>
        <taxon>Dikarya</taxon>
        <taxon>Ascomycota</taxon>
        <taxon>Pezizomycotina</taxon>
        <taxon>Dothideomycetes</taxon>
        <taxon>Pleosporomycetidae</taxon>
        <taxon>Pleosporales</taxon>
        <taxon>Massarineae</taxon>
        <taxon>Didymosphaeriaceae</taxon>
        <taxon>Bimuria</taxon>
    </lineage>
</organism>
<sequence length="530" mass="58874">MITLPREIFTTRSQFFRNTFKRDNNFHEAQNNLVDLTCADPKAIKDYIHILQDGINDIRRSWIYESNRDYQGYHEGLTSAAKAAMIYEMAIMTNLRLRDMLLTLTDIRNARAAANGFNKREDDSEDGFPIAYPSLEFIWFVYDQTPSMREVKDQARMWLVKYFKCVTYLEHVREVLCPNIQDLPEDFGVDMGASLMPSSFLWRRQIRPHRVMFRLLTSCVVIREYQTGAALQWIMYEYWGPFWTERQDLVGHVEEGPNQVVRAGQDCGVGVQIEGEDDGDDGAVFSAVIGVVVVAASGIEAVEVYGITESVRLVLEGVRMLGTDVSEALEASVVLVNSEETELESVDVVSASVEIAEFIVVVGSSVAVGKGDVAVTIDTSDSARQEDIGSSAGPTLIWMEASYTADCMTPYFEKSEGVSYVVANSDVVGHSVVVGRGAVGSVFSAVSKDEMESTIIAVDEVIDDSGNELLKMPVFDSVEEVESPTAEAMDEPELRNETLEDVDTEEVTMEGVVGAVTPVEYATREDESDK</sequence>
<evidence type="ECO:0008006" key="3">
    <source>
        <dbReference type="Google" id="ProtNLM"/>
    </source>
</evidence>
<evidence type="ECO:0000313" key="2">
    <source>
        <dbReference type="Proteomes" id="UP000800036"/>
    </source>
</evidence>
<keyword evidence="2" id="KW-1185">Reference proteome</keyword>
<protein>
    <recommendedName>
        <fullName evidence="3">BTB domain-containing protein</fullName>
    </recommendedName>
</protein>
<dbReference type="AlphaFoldDB" id="A0A6A5VHZ9"/>
<reference evidence="1" key="1">
    <citation type="journal article" date="2020" name="Stud. Mycol.">
        <title>101 Dothideomycetes genomes: a test case for predicting lifestyles and emergence of pathogens.</title>
        <authorList>
            <person name="Haridas S."/>
            <person name="Albert R."/>
            <person name="Binder M."/>
            <person name="Bloem J."/>
            <person name="Labutti K."/>
            <person name="Salamov A."/>
            <person name="Andreopoulos B."/>
            <person name="Baker S."/>
            <person name="Barry K."/>
            <person name="Bills G."/>
            <person name="Bluhm B."/>
            <person name="Cannon C."/>
            <person name="Castanera R."/>
            <person name="Culley D."/>
            <person name="Daum C."/>
            <person name="Ezra D."/>
            <person name="Gonzalez J."/>
            <person name="Henrissat B."/>
            <person name="Kuo A."/>
            <person name="Liang C."/>
            <person name="Lipzen A."/>
            <person name="Lutzoni F."/>
            <person name="Magnuson J."/>
            <person name="Mondo S."/>
            <person name="Nolan M."/>
            <person name="Ohm R."/>
            <person name="Pangilinan J."/>
            <person name="Park H.-J."/>
            <person name="Ramirez L."/>
            <person name="Alfaro M."/>
            <person name="Sun H."/>
            <person name="Tritt A."/>
            <person name="Yoshinaga Y."/>
            <person name="Zwiers L.-H."/>
            <person name="Turgeon B."/>
            <person name="Goodwin S."/>
            <person name="Spatafora J."/>
            <person name="Crous P."/>
            <person name="Grigoriev I."/>
        </authorList>
    </citation>
    <scope>NUCLEOTIDE SEQUENCE</scope>
    <source>
        <strain evidence="1">CBS 107.79</strain>
    </source>
</reference>
<dbReference type="EMBL" id="ML976664">
    <property type="protein sequence ID" value="KAF1977233.1"/>
    <property type="molecule type" value="Genomic_DNA"/>
</dbReference>
<name>A0A6A5VHZ9_9PLEO</name>
<proteinExistence type="predicted"/>